<keyword evidence="9" id="KW-1185">Reference proteome</keyword>
<dbReference type="GO" id="GO:0034274">
    <property type="term" value="C:Atg12-Atg5-Atg16 complex"/>
    <property type="evidence" value="ECO:0007669"/>
    <property type="project" value="TreeGrafter"/>
</dbReference>
<dbReference type="SMART" id="SM00320">
    <property type="entry name" value="WD40"/>
    <property type="match status" value="7"/>
</dbReference>
<feature type="repeat" description="WD" evidence="4">
    <location>
        <begin position="313"/>
        <end position="354"/>
    </location>
</feature>
<evidence type="ECO:0000256" key="1">
    <source>
        <dbReference type="ARBA" id="ARBA00009271"/>
    </source>
</evidence>
<dbReference type="GO" id="GO:0000045">
    <property type="term" value="P:autophagosome assembly"/>
    <property type="evidence" value="ECO:0007669"/>
    <property type="project" value="InterPro"/>
</dbReference>
<feature type="compositionally biased region" description="Acidic residues" evidence="6">
    <location>
        <begin position="220"/>
        <end position="229"/>
    </location>
</feature>
<dbReference type="Pfam" id="PF08614">
    <property type="entry name" value="ATG16"/>
    <property type="match status" value="1"/>
</dbReference>
<dbReference type="Gene3D" id="2.130.10.10">
    <property type="entry name" value="YVTN repeat-like/Quinoprotein amine dehydrogenase"/>
    <property type="match status" value="3"/>
</dbReference>
<reference evidence="8" key="2">
    <citation type="submission" date="2025-08" db="UniProtKB">
        <authorList>
            <consortium name="Ensembl"/>
        </authorList>
    </citation>
    <scope>IDENTIFICATION</scope>
</reference>
<dbReference type="InterPro" id="IPR020472">
    <property type="entry name" value="WD40_PAC1"/>
</dbReference>
<reference evidence="8" key="1">
    <citation type="submission" date="2020-07" db="EMBL/GenBank/DDBJ databases">
        <title>A long reads based de novo assembly of the rainbow trout Arlee double haploid line genome.</title>
        <authorList>
            <person name="Gao G."/>
            <person name="Palti Y."/>
        </authorList>
    </citation>
    <scope>NUCLEOTIDE SEQUENCE [LARGE SCALE GENOMIC DNA]</scope>
</reference>
<dbReference type="InterPro" id="IPR019775">
    <property type="entry name" value="WD40_repeat_CS"/>
</dbReference>
<feature type="repeat" description="WD" evidence="4">
    <location>
        <begin position="355"/>
        <end position="396"/>
    </location>
</feature>
<dbReference type="GO" id="GO:0034045">
    <property type="term" value="C:phagophore assembly site membrane"/>
    <property type="evidence" value="ECO:0007669"/>
    <property type="project" value="TreeGrafter"/>
</dbReference>
<sequence length="558" mass="63072">TRGHQRASGWPGCSWKRHVGEQLKQRDRVQRQAFEEIIHQYNRLLEKSDLQAASPGFDLRTCFDNLQQEMAQMRIRHQEELTELHKKRGELAQSVIELNHQIQQKDKEIQHNEAKMQEYQRQIAELEGECRELRGQLQDLEQANQTLKDEYDALQITFGALEEKLRRTTDDNQELVSRWMAEKSQEANKLNAENEKDCKRRQAKLQKELADAAKEPLPLDPDDDIEVLAEDSGKGTREASPNRPLSRTPRWECDSNMFLVKPCPETAPFEAHDGEVNAVRFSPGSRLLATGGMDRRVKLWEVVSGRCEPKGALTGSNAGITSIEFDSAGSYLLAASNDFASRIWTVDDYRLRHTLTGHSGKVLAARFLLDNARIVSGSYDRTLKLWDLRSKVCMKTVFAGSSCNDIVCTEQCVMSGHFDKKVRFWDIRAESIVCELELLGRVTSLDLNHDRTELLTCSRDDLVKIIDLRSNAVRQTFSAQGFKCGADWTRVTFSPDGSYVAGGSADGALYVWNVLTGKLERTLDKNHCSAINSVSWSPSGAYVVSVEKGSKAVLWSDM</sequence>
<keyword evidence="5" id="KW-0175">Coiled coil</keyword>
<keyword evidence="3" id="KW-0677">Repeat</keyword>
<evidence type="ECO:0000313" key="9">
    <source>
        <dbReference type="Proteomes" id="UP000694395"/>
    </source>
</evidence>
<dbReference type="AlphaFoldDB" id="A0A8C7TDC2"/>
<dbReference type="PROSITE" id="PS50082">
    <property type="entry name" value="WD_REPEATS_2"/>
    <property type="match status" value="5"/>
</dbReference>
<dbReference type="PROSITE" id="PS50294">
    <property type="entry name" value="WD_REPEATS_REGION"/>
    <property type="match status" value="4"/>
</dbReference>
<dbReference type="InterPro" id="IPR015943">
    <property type="entry name" value="WD40/YVTN_repeat-like_dom_sf"/>
</dbReference>
<dbReference type="GO" id="GO:0043495">
    <property type="term" value="F:protein-membrane adaptor activity"/>
    <property type="evidence" value="ECO:0007669"/>
    <property type="project" value="TreeGrafter"/>
</dbReference>
<dbReference type="Gene3D" id="1.20.5.170">
    <property type="match status" value="1"/>
</dbReference>
<evidence type="ECO:0000313" key="8">
    <source>
        <dbReference type="Ensembl" id="ENSOMYP00000080019.1"/>
    </source>
</evidence>
<keyword evidence="2 4" id="KW-0853">WD repeat</keyword>
<name>A0A8C7TDC2_ONCMY</name>
<dbReference type="Ensembl" id="ENSOMYT00000087201.2">
    <property type="protein sequence ID" value="ENSOMYP00000080019.1"/>
    <property type="gene ID" value="ENSOMYG00000036964.2"/>
</dbReference>
<dbReference type="GeneTree" id="ENSGT00940000153936"/>
<comment type="similarity">
    <text evidence="1">Belongs to the WD repeat ATG16 family.</text>
</comment>
<dbReference type="CDD" id="cd00200">
    <property type="entry name" value="WD40"/>
    <property type="match status" value="1"/>
</dbReference>
<dbReference type="CDD" id="cd22887">
    <property type="entry name" value="Atg16_CCD"/>
    <property type="match status" value="1"/>
</dbReference>
<dbReference type="PANTHER" id="PTHR19878">
    <property type="entry name" value="AUTOPHAGY PROTEIN 16-LIKE"/>
    <property type="match status" value="1"/>
</dbReference>
<feature type="domain" description="Autophagy-related protein 16" evidence="7">
    <location>
        <begin position="68"/>
        <end position="191"/>
    </location>
</feature>
<accession>A0A8C7TDC2</accession>
<feature type="repeat" description="WD" evidence="4">
    <location>
        <begin position="269"/>
        <end position="310"/>
    </location>
</feature>
<organism evidence="8 9">
    <name type="scientific">Oncorhynchus mykiss</name>
    <name type="common">Rainbow trout</name>
    <name type="synonym">Salmo gairdneri</name>
    <dbReference type="NCBI Taxonomy" id="8022"/>
    <lineage>
        <taxon>Eukaryota</taxon>
        <taxon>Metazoa</taxon>
        <taxon>Chordata</taxon>
        <taxon>Craniata</taxon>
        <taxon>Vertebrata</taxon>
        <taxon>Euteleostomi</taxon>
        <taxon>Actinopterygii</taxon>
        <taxon>Neopterygii</taxon>
        <taxon>Teleostei</taxon>
        <taxon>Protacanthopterygii</taxon>
        <taxon>Salmoniformes</taxon>
        <taxon>Salmonidae</taxon>
        <taxon>Salmoninae</taxon>
        <taxon>Oncorhynchus</taxon>
    </lineage>
</organism>
<dbReference type="InterPro" id="IPR001680">
    <property type="entry name" value="WD40_rpt"/>
</dbReference>
<dbReference type="InterPro" id="IPR036322">
    <property type="entry name" value="WD40_repeat_dom_sf"/>
</dbReference>
<evidence type="ECO:0000256" key="2">
    <source>
        <dbReference type="ARBA" id="ARBA00022574"/>
    </source>
</evidence>
<proteinExistence type="inferred from homology"/>
<feature type="region of interest" description="Disordered" evidence="6">
    <location>
        <begin position="211"/>
        <end position="248"/>
    </location>
</feature>
<dbReference type="PANTHER" id="PTHR19878:SF6">
    <property type="entry name" value="AUTOPHAGY-RELATED PROTEIN 16-1"/>
    <property type="match status" value="1"/>
</dbReference>
<dbReference type="FunFam" id="2.130.10.10:FF:000364">
    <property type="entry name" value="Autophagy-related protein 16-1 isoform 1"/>
    <property type="match status" value="1"/>
</dbReference>
<dbReference type="InterPro" id="IPR045160">
    <property type="entry name" value="ATG16"/>
</dbReference>
<dbReference type="SUPFAM" id="SSF50978">
    <property type="entry name" value="WD40 repeat-like"/>
    <property type="match status" value="1"/>
</dbReference>
<feature type="coiled-coil region" evidence="5">
    <location>
        <begin position="63"/>
        <end position="164"/>
    </location>
</feature>
<feature type="repeat" description="WD" evidence="4">
    <location>
        <begin position="491"/>
        <end position="522"/>
    </location>
</feature>
<evidence type="ECO:0000256" key="6">
    <source>
        <dbReference type="SAM" id="MobiDB-lite"/>
    </source>
</evidence>
<evidence type="ECO:0000256" key="5">
    <source>
        <dbReference type="SAM" id="Coils"/>
    </source>
</evidence>
<dbReference type="FunFam" id="1.20.5.170:FF:000039">
    <property type="entry name" value="Autophagy-related protein 16-1 isoform 1"/>
    <property type="match status" value="1"/>
</dbReference>
<protein>
    <submittedName>
        <fullName evidence="8">ATG16 autophagy related 16-like 1 (S. cerevisiae)</fullName>
    </submittedName>
</protein>
<feature type="repeat" description="WD" evidence="4">
    <location>
        <begin position="524"/>
        <end position="558"/>
    </location>
</feature>
<dbReference type="PRINTS" id="PR00320">
    <property type="entry name" value="GPROTEINBRPT"/>
</dbReference>
<reference evidence="8" key="3">
    <citation type="submission" date="2025-09" db="UniProtKB">
        <authorList>
            <consortium name="Ensembl"/>
        </authorList>
    </citation>
    <scope>IDENTIFICATION</scope>
</reference>
<evidence type="ECO:0000256" key="4">
    <source>
        <dbReference type="PROSITE-ProRule" id="PRU00221"/>
    </source>
</evidence>
<dbReference type="PROSITE" id="PS00678">
    <property type="entry name" value="WD_REPEATS_1"/>
    <property type="match status" value="3"/>
</dbReference>
<evidence type="ECO:0000259" key="7">
    <source>
        <dbReference type="Pfam" id="PF08614"/>
    </source>
</evidence>
<dbReference type="Pfam" id="PF00400">
    <property type="entry name" value="WD40"/>
    <property type="match status" value="6"/>
</dbReference>
<dbReference type="Proteomes" id="UP000694395">
    <property type="component" value="Chromosome 27"/>
</dbReference>
<evidence type="ECO:0000256" key="3">
    <source>
        <dbReference type="ARBA" id="ARBA00022737"/>
    </source>
</evidence>
<dbReference type="InterPro" id="IPR013923">
    <property type="entry name" value="Autophagy-rel_prot_16_dom"/>
</dbReference>
<dbReference type="GO" id="GO:0000421">
    <property type="term" value="C:autophagosome membrane"/>
    <property type="evidence" value="ECO:0007669"/>
    <property type="project" value="TreeGrafter"/>
</dbReference>